<dbReference type="Proteomes" id="UP000822688">
    <property type="component" value="Chromosome 7"/>
</dbReference>
<organism evidence="2 3">
    <name type="scientific">Ceratodon purpureus</name>
    <name type="common">Fire moss</name>
    <name type="synonym">Dicranum purpureum</name>
    <dbReference type="NCBI Taxonomy" id="3225"/>
    <lineage>
        <taxon>Eukaryota</taxon>
        <taxon>Viridiplantae</taxon>
        <taxon>Streptophyta</taxon>
        <taxon>Embryophyta</taxon>
        <taxon>Bryophyta</taxon>
        <taxon>Bryophytina</taxon>
        <taxon>Bryopsida</taxon>
        <taxon>Dicranidae</taxon>
        <taxon>Pseudoditrichales</taxon>
        <taxon>Ditrichaceae</taxon>
        <taxon>Ceratodon</taxon>
    </lineage>
</organism>
<name>A0A8T0H9E5_CERPU</name>
<evidence type="ECO:0000313" key="2">
    <source>
        <dbReference type="EMBL" id="KAG0568043.1"/>
    </source>
</evidence>
<gene>
    <name evidence="2" type="ORF">KC19_7G181900</name>
</gene>
<evidence type="ECO:0008006" key="4">
    <source>
        <dbReference type="Google" id="ProtNLM"/>
    </source>
</evidence>
<accession>A0A8T0H9E5</accession>
<keyword evidence="1" id="KW-0732">Signal</keyword>
<reference evidence="2" key="1">
    <citation type="submission" date="2020-06" db="EMBL/GenBank/DDBJ databases">
        <title>WGS assembly of Ceratodon purpureus strain R40.</title>
        <authorList>
            <person name="Carey S.B."/>
            <person name="Jenkins J."/>
            <person name="Shu S."/>
            <person name="Lovell J.T."/>
            <person name="Sreedasyam A."/>
            <person name="Maumus F."/>
            <person name="Tiley G.P."/>
            <person name="Fernandez-Pozo N."/>
            <person name="Barry K."/>
            <person name="Chen C."/>
            <person name="Wang M."/>
            <person name="Lipzen A."/>
            <person name="Daum C."/>
            <person name="Saski C.A."/>
            <person name="Payton A.C."/>
            <person name="Mcbreen J.C."/>
            <person name="Conrad R.E."/>
            <person name="Kollar L.M."/>
            <person name="Olsson S."/>
            <person name="Huttunen S."/>
            <person name="Landis J.B."/>
            <person name="Wickett N.J."/>
            <person name="Johnson M.G."/>
            <person name="Rensing S.A."/>
            <person name="Grimwood J."/>
            <person name="Schmutz J."/>
            <person name="Mcdaniel S.F."/>
        </authorList>
    </citation>
    <scope>NUCLEOTIDE SEQUENCE</scope>
    <source>
        <strain evidence="2">R40</strain>
    </source>
</reference>
<evidence type="ECO:0000313" key="3">
    <source>
        <dbReference type="Proteomes" id="UP000822688"/>
    </source>
</evidence>
<dbReference type="EMBL" id="CM026428">
    <property type="protein sequence ID" value="KAG0568043.1"/>
    <property type="molecule type" value="Genomic_DNA"/>
</dbReference>
<proteinExistence type="predicted"/>
<comment type="caution">
    <text evidence="2">The sequence shown here is derived from an EMBL/GenBank/DDBJ whole genome shotgun (WGS) entry which is preliminary data.</text>
</comment>
<evidence type="ECO:0000256" key="1">
    <source>
        <dbReference type="SAM" id="SignalP"/>
    </source>
</evidence>
<protein>
    <recommendedName>
        <fullName evidence="4">Secreted protein</fullName>
    </recommendedName>
</protein>
<dbReference type="AlphaFoldDB" id="A0A8T0H9E5"/>
<feature type="chain" id="PRO_5035928366" description="Secreted protein" evidence="1">
    <location>
        <begin position="30"/>
        <end position="93"/>
    </location>
</feature>
<keyword evidence="3" id="KW-1185">Reference proteome</keyword>
<feature type="signal peptide" evidence="1">
    <location>
        <begin position="1"/>
        <end position="29"/>
    </location>
</feature>
<sequence>MRMFCLISLEIVMLLALFCMHVLIPLSVTSNYNQQQRRMGPNFTYSNFDNLGMGNVEVCPLIVGSESRIQQVHSFFARVHSGCLQSCATCVRH</sequence>